<dbReference type="PATRIC" id="fig|762376.5.peg.2042"/>
<dbReference type="EMBL" id="CP002287">
    <property type="protein sequence ID" value="ADP15369.1"/>
    <property type="molecule type" value="Genomic_DNA"/>
</dbReference>
<accession>E3HGN3</accession>
<name>E3HGN3_ACHXA</name>
<dbReference type="STRING" id="762376.AXYL_02040"/>
<gene>
    <name evidence="1" type="ordered locus">AXYL_02040</name>
</gene>
<protein>
    <submittedName>
        <fullName evidence="1">Uncharacterized protein</fullName>
    </submittedName>
</protein>
<evidence type="ECO:0000313" key="1">
    <source>
        <dbReference type="EMBL" id="ADP15369.1"/>
    </source>
</evidence>
<dbReference type="Proteomes" id="UP000006876">
    <property type="component" value="Chromosome"/>
</dbReference>
<sequence length="69" mass="7576">MTAATLWVLLALLPAGHDRPPVMVIERFATQAECLDVLAVFPPTTRVTFDCMPSRQIRAGAPTTENRPL</sequence>
<dbReference type="eggNOG" id="ENOG503187W">
    <property type="taxonomic scope" value="Bacteria"/>
</dbReference>
<dbReference type="AlphaFoldDB" id="E3HGN3"/>
<dbReference type="KEGG" id="axy:AXYL_02040"/>
<proteinExistence type="predicted"/>
<organism evidence="1 2">
    <name type="scientific">Achromobacter xylosoxidans (strain A8)</name>
    <dbReference type="NCBI Taxonomy" id="762376"/>
    <lineage>
        <taxon>Bacteria</taxon>
        <taxon>Pseudomonadati</taxon>
        <taxon>Pseudomonadota</taxon>
        <taxon>Betaproteobacteria</taxon>
        <taxon>Burkholderiales</taxon>
        <taxon>Alcaligenaceae</taxon>
        <taxon>Achromobacter</taxon>
    </lineage>
</organism>
<evidence type="ECO:0000313" key="2">
    <source>
        <dbReference type="Proteomes" id="UP000006876"/>
    </source>
</evidence>
<dbReference type="HOGENOM" id="CLU_2766381_0_0_4"/>
<dbReference type="OrthoDB" id="8657738at2"/>
<reference evidence="1 2" key="1">
    <citation type="journal article" date="2011" name="J. Bacteriol.">
        <title>Complete genome sequence of the haloaromatic acid-degrading bacterium Achromobacter xylosoxidans A8.</title>
        <authorList>
            <person name="Strnad H."/>
            <person name="Ridl J."/>
            <person name="Paces J."/>
            <person name="Kolar M."/>
            <person name="Vlcek C."/>
            <person name="Paces V."/>
        </authorList>
    </citation>
    <scope>NUCLEOTIDE SEQUENCE [LARGE SCALE GENOMIC DNA]</scope>
    <source>
        <strain evidence="1 2">A8</strain>
    </source>
</reference>